<dbReference type="PANTHER" id="PTHR43434">
    <property type="entry name" value="PHOSPHOGLYCOLATE PHOSPHATASE"/>
    <property type="match status" value="1"/>
</dbReference>
<evidence type="ECO:0000256" key="4">
    <source>
        <dbReference type="ARBA" id="ARBA00022842"/>
    </source>
</evidence>
<evidence type="ECO:0000256" key="2">
    <source>
        <dbReference type="ARBA" id="ARBA00022723"/>
    </source>
</evidence>
<proteinExistence type="inferred from homology"/>
<evidence type="ECO:0000256" key="8">
    <source>
        <dbReference type="ARBA" id="ARBA00066472"/>
    </source>
</evidence>
<dbReference type="SFLD" id="SFLDG01129">
    <property type="entry name" value="C1.5:_HAD__Beta-PGM__Phosphata"/>
    <property type="match status" value="1"/>
</dbReference>
<evidence type="ECO:0000313" key="11">
    <source>
        <dbReference type="Proteomes" id="UP000228621"/>
    </source>
</evidence>
<dbReference type="AlphaFoldDB" id="A0A2A5JVQ4"/>
<dbReference type="SUPFAM" id="SSF56784">
    <property type="entry name" value="HAD-like"/>
    <property type="match status" value="1"/>
</dbReference>
<organism evidence="10 11">
    <name type="scientific">Pseudoalteromonas piscicida</name>
    <dbReference type="NCBI Taxonomy" id="43662"/>
    <lineage>
        <taxon>Bacteria</taxon>
        <taxon>Pseudomonadati</taxon>
        <taxon>Pseudomonadota</taxon>
        <taxon>Gammaproteobacteria</taxon>
        <taxon>Alteromonadales</taxon>
        <taxon>Pseudoalteromonadaceae</taxon>
        <taxon>Pseudoalteromonas</taxon>
    </lineage>
</organism>
<evidence type="ECO:0000256" key="3">
    <source>
        <dbReference type="ARBA" id="ARBA00022801"/>
    </source>
</evidence>
<dbReference type="GO" id="GO:0008967">
    <property type="term" value="F:phosphoglycolate phosphatase activity"/>
    <property type="evidence" value="ECO:0007669"/>
    <property type="project" value="TreeGrafter"/>
</dbReference>
<keyword evidence="4 9" id="KW-0460">Magnesium</keyword>
<comment type="cofactor">
    <cofactor evidence="9">
        <name>Mg(2+)</name>
        <dbReference type="ChEBI" id="CHEBI:18420"/>
    </cofactor>
    <text evidence="9">Binds 1 Mg(2+) ion per subunit.</text>
</comment>
<dbReference type="OrthoDB" id="5504491at2"/>
<dbReference type="Proteomes" id="UP000228621">
    <property type="component" value="Unassembled WGS sequence"/>
</dbReference>
<keyword evidence="5 9" id="KW-0704">Schiff base</keyword>
<dbReference type="GO" id="GO:0006281">
    <property type="term" value="P:DNA repair"/>
    <property type="evidence" value="ECO:0007669"/>
    <property type="project" value="TreeGrafter"/>
</dbReference>
<name>A0A2A5JVQ4_PSEO7</name>
<dbReference type="EC" id="3.11.1.1" evidence="8 9"/>
<dbReference type="InterPro" id="IPR023214">
    <property type="entry name" value="HAD_sf"/>
</dbReference>
<feature type="binding site" evidence="9">
    <location>
        <position position="12"/>
    </location>
    <ligand>
        <name>Mg(2+)</name>
        <dbReference type="ChEBI" id="CHEBI:18420"/>
    </ligand>
</feature>
<dbReference type="InterPro" id="IPR023198">
    <property type="entry name" value="PGP-like_dom2"/>
</dbReference>
<dbReference type="SFLD" id="SFLDG01135">
    <property type="entry name" value="C1.5.6:_HAD__Beta-PGM__Phospha"/>
    <property type="match status" value="1"/>
</dbReference>
<comment type="catalytic activity">
    <reaction evidence="6 9">
        <text>phosphonoacetaldehyde + H2O = acetaldehyde + phosphate + H(+)</text>
        <dbReference type="Rhea" id="RHEA:18905"/>
        <dbReference type="ChEBI" id="CHEBI:15343"/>
        <dbReference type="ChEBI" id="CHEBI:15377"/>
        <dbReference type="ChEBI" id="CHEBI:15378"/>
        <dbReference type="ChEBI" id="CHEBI:43474"/>
        <dbReference type="ChEBI" id="CHEBI:58383"/>
        <dbReference type="EC" id="3.11.1.1"/>
    </reaction>
</comment>
<dbReference type="Pfam" id="PF00702">
    <property type="entry name" value="Hydrolase"/>
    <property type="match status" value="1"/>
</dbReference>
<evidence type="ECO:0000256" key="9">
    <source>
        <dbReference type="HAMAP-Rule" id="MF_01375"/>
    </source>
</evidence>
<comment type="subunit">
    <text evidence="1 9">Homodimer.</text>
</comment>
<evidence type="ECO:0000313" key="10">
    <source>
        <dbReference type="EMBL" id="PCK33573.1"/>
    </source>
</evidence>
<feature type="binding site" evidence="9">
    <location>
        <position position="10"/>
    </location>
    <ligand>
        <name>Mg(2+)</name>
        <dbReference type="ChEBI" id="CHEBI:18420"/>
    </ligand>
</feature>
<keyword evidence="11" id="KW-1185">Reference proteome</keyword>
<dbReference type="PANTHER" id="PTHR43434:SF19">
    <property type="entry name" value="PHOSPHONOACETALDEHYDE HYDROLASE"/>
    <property type="match status" value="1"/>
</dbReference>
<evidence type="ECO:0000256" key="1">
    <source>
        <dbReference type="ARBA" id="ARBA00011738"/>
    </source>
</evidence>
<dbReference type="InterPro" id="IPR006439">
    <property type="entry name" value="HAD-SF_hydro_IA"/>
</dbReference>
<feature type="active site" description="Schiff-base intermediate with substrate" evidence="9">
    <location>
        <position position="52"/>
    </location>
</feature>
<dbReference type="EMBL" id="NKHF01000005">
    <property type="protein sequence ID" value="PCK33573.1"/>
    <property type="molecule type" value="Genomic_DNA"/>
</dbReference>
<dbReference type="NCBIfam" id="TIGR01422">
    <property type="entry name" value="phosphonatase"/>
    <property type="match status" value="1"/>
</dbReference>
<gene>
    <name evidence="9" type="primary">phnX</name>
    <name evidence="10" type="ORF">CEX98_01215</name>
</gene>
<evidence type="ECO:0000256" key="5">
    <source>
        <dbReference type="ARBA" id="ARBA00023270"/>
    </source>
</evidence>
<dbReference type="GO" id="GO:0019700">
    <property type="term" value="P:organic phosphonate catabolic process"/>
    <property type="evidence" value="ECO:0007669"/>
    <property type="project" value="InterPro"/>
</dbReference>
<dbReference type="NCBIfam" id="TIGR01509">
    <property type="entry name" value="HAD-SF-IA-v3"/>
    <property type="match status" value="1"/>
</dbReference>
<feature type="binding site" evidence="9">
    <location>
        <position position="186"/>
    </location>
    <ligand>
        <name>Mg(2+)</name>
        <dbReference type="ChEBI" id="CHEBI:18420"/>
    </ligand>
</feature>
<comment type="function">
    <text evidence="7 9">Involved in phosphonate degradation.</text>
</comment>
<dbReference type="GO" id="GO:0005829">
    <property type="term" value="C:cytosol"/>
    <property type="evidence" value="ECO:0007669"/>
    <property type="project" value="TreeGrafter"/>
</dbReference>
<dbReference type="RefSeq" id="WP_099640325.1">
    <property type="nucleotide sequence ID" value="NZ_JAQPZX010000041.1"/>
</dbReference>
<dbReference type="SFLD" id="SFLDS00003">
    <property type="entry name" value="Haloacid_Dehalogenase"/>
    <property type="match status" value="1"/>
</dbReference>
<comment type="caution">
    <text evidence="10">The sequence shown here is derived from an EMBL/GenBank/DDBJ whole genome shotgun (WGS) entry which is preliminary data.</text>
</comment>
<keyword evidence="2 9" id="KW-0479">Metal-binding</keyword>
<dbReference type="FunFam" id="1.10.150.240:FF:000006">
    <property type="entry name" value="Phosphonoacetaldehyde hydrolase"/>
    <property type="match status" value="1"/>
</dbReference>
<feature type="active site" description="Nucleophile" evidence="9">
    <location>
        <position position="10"/>
    </location>
</feature>
<dbReference type="CDD" id="cd02586">
    <property type="entry name" value="HAD_PHN"/>
    <property type="match status" value="1"/>
</dbReference>
<dbReference type="HAMAP" id="MF_01375">
    <property type="entry name" value="PhnX"/>
    <property type="match status" value="1"/>
</dbReference>
<reference evidence="11" key="1">
    <citation type="journal article" date="2019" name="Genome Announc.">
        <title>Draft Genome Sequence of Pseudoalteromonas piscicida Strain 36Y ROTHPW, an Hypersaline Seawater Isolate from the South Coast of Sonora, Mexico.</title>
        <authorList>
            <person name="Sanchez-Diaz R."/>
            <person name="Molina-Garza Z.J."/>
            <person name="Cruz-Suarez L.E."/>
            <person name="Selvin J."/>
            <person name="Kiran G.S."/>
            <person name="Ibarra-Gamez J.C."/>
            <person name="Gomez-Gil B."/>
            <person name="Galaviz-Silva L."/>
        </authorList>
    </citation>
    <scope>NUCLEOTIDE SEQUENCE [LARGE SCALE GENOMIC DNA]</scope>
    <source>
        <strain evidence="11">36Y_RITHPW</strain>
    </source>
</reference>
<dbReference type="InterPro" id="IPR036412">
    <property type="entry name" value="HAD-like_sf"/>
</dbReference>
<dbReference type="Gene3D" id="1.10.150.240">
    <property type="entry name" value="Putative phosphatase, domain 2"/>
    <property type="match status" value="1"/>
</dbReference>
<sequence>MKHIEALILDWAGTVVDYGSIAPTSIFVEAFKQAYQFDISLAEARGPMGMGKWDHINTLLQMESVRTRWITQFGQAPSTADVDHIYQTFMPLQKAKVADRAAPIPGVLAVIKRLQQQGVKIGSCSGYPKPVMDVLVPAAADYGYQPDCVVASDECVAGSRPGPWMALENVQRLGINRVSGCVKVDDSAPGISEGLNAGMWTVGLALTGNAVGLSEEEWTALSDEEQSARSLNAYQQLGEAGAHYVIDSLADIEMILVDISARIARGERP</sequence>
<evidence type="ECO:0000256" key="6">
    <source>
        <dbReference type="ARBA" id="ARBA00052005"/>
    </source>
</evidence>
<dbReference type="Gene3D" id="3.40.50.1000">
    <property type="entry name" value="HAD superfamily/HAD-like"/>
    <property type="match status" value="1"/>
</dbReference>
<dbReference type="InterPro" id="IPR050155">
    <property type="entry name" value="HAD-like_hydrolase_sf"/>
</dbReference>
<protein>
    <recommendedName>
        <fullName evidence="8 9">Phosphonoacetaldehyde hydrolase</fullName>
        <shortName evidence="9">Phosphonatase</shortName>
        <ecNumber evidence="8 9">3.11.1.1</ecNumber>
    </recommendedName>
    <alternativeName>
        <fullName evidence="9">Phosphonoacetaldehyde phosphonohydrolase</fullName>
    </alternativeName>
</protein>
<accession>A0A2A5JVQ4</accession>
<dbReference type="GO" id="GO:0000287">
    <property type="term" value="F:magnesium ion binding"/>
    <property type="evidence" value="ECO:0007669"/>
    <property type="project" value="UniProtKB-UniRule"/>
</dbReference>
<keyword evidence="3 9" id="KW-0378">Hydrolase</keyword>
<comment type="similarity">
    <text evidence="9">Belongs to the HAD-like hydrolase superfamily. PhnX family.</text>
</comment>
<dbReference type="InterPro" id="IPR006323">
    <property type="entry name" value="Phosphonoacetald_hydro"/>
</dbReference>
<dbReference type="GO" id="GO:0050194">
    <property type="term" value="F:phosphonoacetaldehyde hydrolase activity"/>
    <property type="evidence" value="ECO:0007669"/>
    <property type="project" value="UniProtKB-UniRule"/>
</dbReference>
<evidence type="ECO:0000256" key="7">
    <source>
        <dbReference type="ARBA" id="ARBA00056573"/>
    </source>
</evidence>